<protein>
    <submittedName>
        <fullName evidence="1">AAA family ATPase</fullName>
    </submittedName>
</protein>
<gene>
    <name evidence="1" type="ORF">FPK87_25940</name>
</gene>
<feature type="non-terminal residue" evidence="1">
    <location>
        <position position="84"/>
    </location>
</feature>
<reference evidence="1" key="1">
    <citation type="submission" date="2019-07" db="EMBL/GenBank/DDBJ databases">
        <title>Biological characteristics of mucoid Acinetobacter baumannii from a general hospital in China.</title>
        <authorList>
            <person name="Hua X."/>
            <person name="Yu Y."/>
        </authorList>
    </citation>
    <scope>NUCLEOTIDE SEQUENCE [LARGE SCALE GENOMIC DNA]</scope>
    <source>
        <strain evidence="1">N41</strain>
    </source>
</reference>
<organism evidence="1">
    <name type="scientific">Acinetobacter baumannii</name>
    <dbReference type="NCBI Taxonomy" id="470"/>
    <lineage>
        <taxon>Bacteria</taxon>
        <taxon>Pseudomonadati</taxon>
        <taxon>Pseudomonadota</taxon>
        <taxon>Gammaproteobacteria</taxon>
        <taxon>Moraxellales</taxon>
        <taxon>Moraxellaceae</taxon>
        <taxon>Acinetobacter</taxon>
        <taxon>Acinetobacter calcoaceticus/baumannii complex</taxon>
    </lineage>
</organism>
<feature type="non-terminal residue" evidence="1">
    <location>
        <position position="1"/>
    </location>
</feature>
<evidence type="ECO:0000313" key="1">
    <source>
        <dbReference type="EMBL" id="MDR8263864.1"/>
    </source>
</evidence>
<dbReference type="AlphaFoldDB" id="A0ABD5DIX4"/>
<comment type="caution">
    <text evidence="1">The sequence shown here is derived from an EMBL/GenBank/DDBJ whole genome shotgun (WGS) entry which is preliminary data.</text>
</comment>
<dbReference type="EMBL" id="VMBB01001186">
    <property type="protein sequence ID" value="MDR8263864.1"/>
    <property type="molecule type" value="Genomic_DNA"/>
</dbReference>
<accession>A0ABD5DIX4</accession>
<name>A0ABD5DIX4_ACIBA</name>
<proteinExistence type="predicted"/>
<sequence length="84" mass="9527">LNEHDAFMAGPQMHAIRGMVQVQANQLNLSHNKKQFYADLNWLNSFEADVHLEHFGLSDEPSCWMLLGYACGYSSFATGMTIIY</sequence>